<keyword evidence="5 9" id="KW-0560">Oxidoreductase</keyword>
<feature type="domain" description="Pyridine nucleotide-disulphide oxidoreductase dimerisation" evidence="8">
    <location>
        <begin position="30"/>
        <end position="138"/>
    </location>
</feature>
<evidence type="ECO:0000256" key="5">
    <source>
        <dbReference type="ARBA" id="ARBA00023002"/>
    </source>
</evidence>
<dbReference type="InterPro" id="IPR050151">
    <property type="entry name" value="Class-I_Pyr_Nuc-Dis_Oxidored"/>
</dbReference>
<dbReference type="FunFam" id="3.30.390.30:FF:000001">
    <property type="entry name" value="Dihydrolipoyl dehydrogenase"/>
    <property type="match status" value="1"/>
</dbReference>
<dbReference type="PANTHER" id="PTHR22912:SF223">
    <property type="entry name" value="DIHYDROLIPOYL DEHYDROGENASE 1, MITOCHONDRIAL"/>
    <property type="match status" value="1"/>
</dbReference>
<keyword evidence="4" id="KW-0274">FAD</keyword>
<feature type="compositionally biased region" description="Basic and acidic residues" evidence="7">
    <location>
        <begin position="173"/>
        <end position="193"/>
    </location>
</feature>
<keyword evidence="6" id="KW-0520">NAD</keyword>
<dbReference type="Proteomes" id="UP000028834">
    <property type="component" value="Unassembled WGS sequence"/>
</dbReference>
<organism evidence="9 10">
    <name type="scientific">Toxoplasma gondii RUB</name>
    <dbReference type="NCBI Taxonomy" id="935652"/>
    <lineage>
        <taxon>Eukaryota</taxon>
        <taxon>Sar</taxon>
        <taxon>Alveolata</taxon>
        <taxon>Apicomplexa</taxon>
        <taxon>Conoidasida</taxon>
        <taxon>Coccidia</taxon>
        <taxon>Eucoccidiorida</taxon>
        <taxon>Eimeriorina</taxon>
        <taxon>Sarcocystidae</taxon>
        <taxon>Toxoplasma</taxon>
    </lineage>
</organism>
<gene>
    <name evidence="9" type="ORF">TGRUB_206470C</name>
</gene>
<comment type="similarity">
    <text evidence="2">Belongs to the class-I pyridine nucleotide-disulfide oxidoreductase family.</text>
</comment>
<dbReference type="GO" id="GO:0050660">
    <property type="term" value="F:flavin adenine dinucleotide binding"/>
    <property type="evidence" value="ECO:0007669"/>
    <property type="project" value="TreeGrafter"/>
</dbReference>
<dbReference type="AlphaFoldDB" id="A0A086LR07"/>
<feature type="region of interest" description="Disordered" evidence="7">
    <location>
        <begin position="166"/>
        <end position="279"/>
    </location>
</feature>
<evidence type="ECO:0000256" key="4">
    <source>
        <dbReference type="ARBA" id="ARBA00022827"/>
    </source>
</evidence>
<evidence type="ECO:0000256" key="6">
    <source>
        <dbReference type="ARBA" id="ARBA00023027"/>
    </source>
</evidence>
<feature type="compositionally biased region" description="Low complexity" evidence="7">
    <location>
        <begin position="206"/>
        <end position="215"/>
    </location>
</feature>
<dbReference type="PRINTS" id="PR00411">
    <property type="entry name" value="PNDRDTASEI"/>
</dbReference>
<keyword evidence="9" id="KW-0670">Pyruvate</keyword>
<dbReference type="GO" id="GO:0004148">
    <property type="term" value="F:dihydrolipoyl dehydrogenase (NADH) activity"/>
    <property type="evidence" value="ECO:0007669"/>
    <property type="project" value="UniProtKB-EC"/>
</dbReference>
<comment type="cofactor">
    <cofactor evidence="1">
        <name>FAD</name>
        <dbReference type="ChEBI" id="CHEBI:57692"/>
    </cofactor>
</comment>
<dbReference type="PANTHER" id="PTHR22912">
    <property type="entry name" value="DISULFIDE OXIDOREDUCTASE"/>
    <property type="match status" value="1"/>
</dbReference>
<proteinExistence type="inferred from homology"/>
<keyword evidence="3" id="KW-0285">Flavoprotein</keyword>
<dbReference type="SUPFAM" id="SSF55424">
    <property type="entry name" value="FAD/NAD-linked reductases, dimerisation (C-terminal) domain"/>
    <property type="match status" value="1"/>
</dbReference>
<accession>A0A086LR07</accession>
<sequence length="294" mass="31835">MLAHKAEEEGIACVEMIAGVGEGHVNYETIPSVIYTHPEIAGVGKTEEELKANGVSYNKGTFPFAANSRARANDVATGFVKVLAHKDSDKLLGAWIMGPEAGELIGQLVLGMEYGAAAEDLGRTCVSHPTLSEAVKEACMACYDKPIHMASAGPREEDAATFIARAHPRKWREKSMSKSREDAEAGDPERAGESTKNGETGACPSTRNRALTTKTARAKTGDWRVRGNRSQTEARGRKRQRSEARGANRFFSSCGRTDSEGRASSLETKARRTFSRPSSTCLFRLVPSSRAVVR</sequence>
<evidence type="ECO:0000256" key="2">
    <source>
        <dbReference type="ARBA" id="ARBA00007532"/>
    </source>
</evidence>
<evidence type="ECO:0000313" key="9">
    <source>
        <dbReference type="EMBL" id="KFG59075.1"/>
    </source>
</evidence>
<dbReference type="GO" id="GO:0005739">
    <property type="term" value="C:mitochondrion"/>
    <property type="evidence" value="ECO:0007669"/>
    <property type="project" value="TreeGrafter"/>
</dbReference>
<protein>
    <submittedName>
        <fullName evidence="9">Pyruvate dehydrogenase complex subunit PDH-E3II</fullName>
        <ecNumber evidence="9">1.8.1.4</ecNumber>
    </submittedName>
</protein>
<evidence type="ECO:0000256" key="3">
    <source>
        <dbReference type="ARBA" id="ARBA00022630"/>
    </source>
</evidence>
<dbReference type="EMBL" id="AFYV02002304">
    <property type="protein sequence ID" value="KFG59075.1"/>
    <property type="molecule type" value="Genomic_DNA"/>
</dbReference>
<dbReference type="Gene3D" id="3.30.390.30">
    <property type="match status" value="1"/>
</dbReference>
<evidence type="ECO:0000259" key="8">
    <source>
        <dbReference type="Pfam" id="PF02852"/>
    </source>
</evidence>
<evidence type="ECO:0000256" key="1">
    <source>
        <dbReference type="ARBA" id="ARBA00001974"/>
    </source>
</evidence>
<reference evidence="9 10" key="1">
    <citation type="submission" date="2014-05" db="EMBL/GenBank/DDBJ databases">
        <authorList>
            <person name="Sibley D."/>
            <person name="Venepally P."/>
            <person name="Karamycheva S."/>
            <person name="Hadjithomas M."/>
            <person name="Khan A."/>
            <person name="Brunk B."/>
            <person name="Roos D."/>
            <person name="Caler E."/>
            <person name="Lorenzi H."/>
        </authorList>
    </citation>
    <scope>NUCLEOTIDE SEQUENCE [LARGE SCALE GENOMIC DNA]</scope>
    <source>
        <strain evidence="9 10">RUB</strain>
    </source>
</reference>
<dbReference type="GO" id="GO:0006103">
    <property type="term" value="P:2-oxoglutarate metabolic process"/>
    <property type="evidence" value="ECO:0007669"/>
    <property type="project" value="TreeGrafter"/>
</dbReference>
<dbReference type="VEuPathDB" id="ToxoDB:TGRUB_206470C"/>
<name>A0A086LR07_TOXGO</name>
<dbReference type="InterPro" id="IPR016156">
    <property type="entry name" value="FAD/NAD-linked_Rdtase_dimer_sf"/>
</dbReference>
<dbReference type="Pfam" id="PF02852">
    <property type="entry name" value="Pyr_redox_dim"/>
    <property type="match status" value="1"/>
</dbReference>
<evidence type="ECO:0000256" key="7">
    <source>
        <dbReference type="SAM" id="MobiDB-lite"/>
    </source>
</evidence>
<dbReference type="GO" id="GO:0045252">
    <property type="term" value="C:oxoglutarate dehydrogenase complex"/>
    <property type="evidence" value="ECO:0007669"/>
    <property type="project" value="TreeGrafter"/>
</dbReference>
<dbReference type="InterPro" id="IPR004099">
    <property type="entry name" value="Pyr_nucl-diS_OxRdtase_dimer"/>
</dbReference>
<comment type="caution">
    <text evidence="9">The sequence shown here is derived from an EMBL/GenBank/DDBJ whole genome shotgun (WGS) entry which is preliminary data.</text>
</comment>
<evidence type="ECO:0000313" key="10">
    <source>
        <dbReference type="Proteomes" id="UP000028834"/>
    </source>
</evidence>
<dbReference type="EC" id="1.8.1.4" evidence="9"/>